<evidence type="ECO:0000313" key="6">
    <source>
        <dbReference type="EMBL" id="BAC90998.1"/>
    </source>
</evidence>
<keyword evidence="3 5" id="KW-1133">Transmembrane helix</keyword>
<evidence type="ECO:0000256" key="4">
    <source>
        <dbReference type="ARBA" id="ARBA00023136"/>
    </source>
</evidence>
<dbReference type="AlphaFoldDB" id="Q7NCC2"/>
<dbReference type="Proteomes" id="UP000000557">
    <property type="component" value="Chromosome"/>
</dbReference>
<dbReference type="EMBL" id="BA000045">
    <property type="protein sequence ID" value="BAC90998.1"/>
    <property type="molecule type" value="Genomic_DNA"/>
</dbReference>
<accession>Q7NCC2</accession>
<sequence length="137" mass="14928">MGLSALDTLVWPGLVTVAALVVYYGLSLNVGRARVRYGVAPPETNGNPDFERVLRVQENTTEQLVLFLPSLWLYALFVNPLWAAVLGSVWVVGRVLYALGYYEASERRTPGFAVSVVATLILLGGALVGLLRRLVLP</sequence>
<dbReference type="PANTHER" id="PTHR10250">
    <property type="entry name" value="MICROSOMAL GLUTATHIONE S-TRANSFERASE"/>
    <property type="match status" value="1"/>
</dbReference>
<keyword evidence="4 5" id="KW-0472">Membrane</keyword>
<feature type="transmembrane region" description="Helical" evidence="5">
    <location>
        <begin position="112"/>
        <end position="131"/>
    </location>
</feature>
<dbReference type="PhylomeDB" id="Q7NCC2"/>
<dbReference type="FunFam" id="1.20.120.550:FF:000003">
    <property type="entry name" value="Leukotriene C4 synthase"/>
    <property type="match status" value="1"/>
</dbReference>
<feature type="transmembrane region" description="Helical" evidence="5">
    <location>
        <begin position="71"/>
        <end position="92"/>
    </location>
</feature>
<dbReference type="SUPFAM" id="SSF161084">
    <property type="entry name" value="MAPEG domain-like"/>
    <property type="match status" value="1"/>
</dbReference>
<dbReference type="InParanoid" id="Q7NCC2"/>
<evidence type="ECO:0000256" key="2">
    <source>
        <dbReference type="ARBA" id="ARBA00022692"/>
    </source>
</evidence>
<dbReference type="InterPro" id="IPR001129">
    <property type="entry name" value="Membr-assoc_MAPEG"/>
</dbReference>
<reference evidence="6 7" key="2">
    <citation type="journal article" date="2003" name="DNA Res.">
        <title>Complete genome structure of Gloeobacter violaceus PCC 7421, a cyanobacterium that lacks thylakoids (supplement).</title>
        <authorList>
            <person name="Nakamura Y."/>
            <person name="Kaneko T."/>
            <person name="Sato S."/>
            <person name="Mimuro M."/>
            <person name="Miyashita H."/>
            <person name="Tsuchiya T."/>
            <person name="Sasamoto S."/>
            <person name="Watanabe A."/>
            <person name="Kawashima K."/>
            <person name="Kishida Y."/>
            <person name="Kiyokawa C."/>
            <person name="Kohara M."/>
            <person name="Matsumoto M."/>
            <person name="Matsuno A."/>
            <person name="Nakazaki N."/>
            <person name="Shimpo S."/>
            <person name="Takeuchi C."/>
            <person name="Yamada M."/>
            <person name="Tabata S."/>
        </authorList>
    </citation>
    <scope>NUCLEOTIDE SEQUENCE [LARGE SCALE GENOMIC DNA]</scope>
    <source>
        <strain evidence="7">ATCC 29082 / PCC 7421</strain>
    </source>
</reference>
<protein>
    <submittedName>
        <fullName evidence="6">Glr3057 protein</fullName>
    </submittedName>
</protein>
<dbReference type="Gene3D" id="1.20.120.550">
    <property type="entry name" value="Membrane associated eicosanoid/glutathione metabolism-like domain"/>
    <property type="match status" value="1"/>
</dbReference>
<dbReference type="HOGENOM" id="CLU_110291_3_1_3"/>
<keyword evidence="7" id="KW-1185">Reference proteome</keyword>
<reference evidence="6 7" key="1">
    <citation type="journal article" date="2003" name="DNA Res.">
        <title>Complete genome structure of Gloeobacter violaceus PCC 7421, a cyanobacterium that lacks thylakoids.</title>
        <authorList>
            <person name="Nakamura Y."/>
            <person name="Kaneko T."/>
            <person name="Sato S."/>
            <person name="Mimuro M."/>
            <person name="Miyashita H."/>
            <person name="Tsuchiya T."/>
            <person name="Sasamoto S."/>
            <person name="Watanabe A."/>
            <person name="Kawashima K."/>
            <person name="Kishida Y."/>
            <person name="Kiyokawa C."/>
            <person name="Kohara M."/>
            <person name="Matsumoto M."/>
            <person name="Matsuno A."/>
            <person name="Nakazaki N."/>
            <person name="Shimpo S."/>
            <person name="Takeuchi C."/>
            <person name="Yamada M."/>
            <person name="Tabata S."/>
        </authorList>
    </citation>
    <scope>NUCLEOTIDE SEQUENCE [LARGE SCALE GENOMIC DNA]</scope>
    <source>
        <strain evidence="7">ATCC 29082 / PCC 7421</strain>
    </source>
</reference>
<comment type="subcellular location">
    <subcellularLocation>
        <location evidence="1">Endomembrane system</location>
        <topology evidence="1">Multi-pass membrane protein</topology>
    </subcellularLocation>
</comment>
<dbReference type="eggNOG" id="COG3788">
    <property type="taxonomic scope" value="Bacteria"/>
</dbReference>
<dbReference type="GO" id="GO:0004364">
    <property type="term" value="F:glutathione transferase activity"/>
    <property type="evidence" value="ECO:0000318"/>
    <property type="project" value="GO_Central"/>
</dbReference>
<dbReference type="KEGG" id="gvi:glr3057"/>
<evidence type="ECO:0000313" key="7">
    <source>
        <dbReference type="Proteomes" id="UP000000557"/>
    </source>
</evidence>
<name>Q7NCC2_GLOVI</name>
<dbReference type="OrthoDB" id="464934at2"/>
<gene>
    <name evidence="6" type="ordered locus">glr3057</name>
</gene>
<keyword evidence="2 5" id="KW-0812">Transmembrane</keyword>
<dbReference type="EnsemblBacteria" id="BAC90998">
    <property type="protein sequence ID" value="BAC90998"/>
    <property type="gene ID" value="BAC90998"/>
</dbReference>
<evidence type="ECO:0000256" key="3">
    <source>
        <dbReference type="ARBA" id="ARBA00022989"/>
    </source>
</evidence>
<evidence type="ECO:0000256" key="1">
    <source>
        <dbReference type="ARBA" id="ARBA00004127"/>
    </source>
</evidence>
<evidence type="ECO:0000256" key="5">
    <source>
        <dbReference type="SAM" id="Phobius"/>
    </source>
</evidence>
<dbReference type="RefSeq" id="WP_011143050.1">
    <property type="nucleotide sequence ID" value="NC_005125.1"/>
</dbReference>
<dbReference type="STRING" id="251221.gene:10760562"/>
<dbReference type="GO" id="GO:0012505">
    <property type="term" value="C:endomembrane system"/>
    <property type="evidence" value="ECO:0007669"/>
    <property type="project" value="UniProtKB-SubCell"/>
</dbReference>
<dbReference type="InterPro" id="IPR050997">
    <property type="entry name" value="MAPEG"/>
</dbReference>
<dbReference type="PANTHER" id="PTHR10250:SF15">
    <property type="entry name" value="MICROSOMAL GLUTATHIONE S-TRANSFERASE-RELATED"/>
    <property type="match status" value="1"/>
</dbReference>
<dbReference type="GO" id="GO:0006691">
    <property type="term" value="P:leukotriene metabolic process"/>
    <property type="evidence" value="ECO:0007669"/>
    <property type="project" value="UniProtKB-ARBA"/>
</dbReference>
<feature type="transmembrane region" description="Helical" evidence="5">
    <location>
        <begin position="6"/>
        <end position="26"/>
    </location>
</feature>
<dbReference type="InterPro" id="IPR023352">
    <property type="entry name" value="MAPEG-like_dom_sf"/>
</dbReference>
<dbReference type="Pfam" id="PF01124">
    <property type="entry name" value="MAPEG"/>
    <property type="match status" value="1"/>
</dbReference>
<dbReference type="GO" id="GO:0004602">
    <property type="term" value="F:glutathione peroxidase activity"/>
    <property type="evidence" value="ECO:0000318"/>
    <property type="project" value="GO_Central"/>
</dbReference>
<proteinExistence type="predicted"/>
<dbReference type="GO" id="GO:0016020">
    <property type="term" value="C:membrane"/>
    <property type="evidence" value="ECO:0007669"/>
    <property type="project" value="InterPro"/>
</dbReference>
<organism evidence="6 7">
    <name type="scientific">Gloeobacter violaceus (strain ATCC 29082 / PCC 7421)</name>
    <dbReference type="NCBI Taxonomy" id="251221"/>
    <lineage>
        <taxon>Bacteria</taxon>
        <taxon>Bacillati</taxon>
        <taxon>Cyanobacteriota</taxon>
        <taxon>Cyanophyceae</taxon>
        <taxon>Gloeobacterales</taxon>
        <taxon>Gloeobacteraceae</taxon>
        <taxon>Gloeobacter</taxon>
    </lineage>
</organism>